<accession>A0A1G8BCN0</accession>
<feature type="binding site" evidence="1">
    <location>
        <position position="156"/>
    </location>
    <ligand>
        <name>heme b</name>
        <dbReference type="ChEBI" id="CHEBI:60344"/>
    </ligand>
</feature>
<dbReference type="GO" id="GO:0062213">
    <property type="term" value="F:peroxynitrite isomerase activity"/>
    <property type="evidence" value="ECO:0007669"/>
    <property type="project" value="UniProtKB-UniRule"/>
</dbReference>
<dbReference type="EC" id="5.99.-.-" evidence="1"/>
<dbReference type="HAMAP" id="MF_01297">
    <property type="entry name" value="nitrobindin"/>
    <property type="match status" value="1"/>
</dbReference>
<dbReference type="STRING" id="399736.SAMN04489720_0827"/>
<feature type="short sequence motif" description="GXWXGXG" evidence="1">
    <location>
        <begin position="20"/>
        <end position="26"/>
    </location>
</feature>
<dbReference type="RefSeq" id="WP_092502688.1">
    <property type="nucleotide sequence ID" value="NZ_LT629695.1"/>
</dbReference>
<dbReference type="InterPro" id="IPR022939">
    <property type="entry name" value="Nb(III)_bact/plant"/>
</dbReference>
<dbReference type="EMBL" id="LT629695">
    <property type="protein sequence ID" value="SDH30350.1"/>
    <property type="molecule type" value="Genomic_DNA"/>
</dbReference>
<comment type="domain">
    <text evidence="1">Forms a 10-stranded antiparallel beta-barrel structure able to accommodate a hydrophobic ligand in its interior. In fact, this fold hosts the heme group, which is located in a wide surface cleft.</text>
</comment>
<comment type="pathway">
    <text evidence="1">Nitrogen metabolism.</text>
</comment>
<organism evidence="3 4">
    <name type="scientific">Agrococcus jejuensis</name>
    <dbReference type="NCBI Taxonomy" id="399736"/>
    <lineage>
        <taxon>Bacteria</taxon>
        <taxon>Bacillati</taxon>
        <taxon>Actinomycetota</taxon>
        <taxon>Actinomycetes</taxon>
        <taxon>Micrococcales</taxon>
        <taxon>Microbacteriaceae</taxon>
        <taxon>Agrococcus</taxon>
    </lineage>
</organism>
<comment type="catalytic activity">
    <reaction evidence="1">
        <text>peroxynitrite = nitrate</text>
        <dbReference type="Rhea" id="RHEA:63116"/>
        <dbReference type="ChEBI" id="CHEBI:17632"/>
        <dbReference type="ChEBI" id="CHEBI:25941"/>
    </reaction>
</comment>
<dbReference type="AlphaFoldDB" id="A0A1G8BCN0"/>
<evidence type="ECO:0000256" key="1">
    <source>
        <dbReference type="HAMAP-Rule" id="MF_01297"/>
    </source>
</evidence>
<dbReference type="OrthoDB" id="4804006at2"/>
<dbReference type="Pfam" id="PF08768">
    <property type="entry name" value="THAP4_heme-bd"/>
    <property type="match status" value="1"/>
</dbReference>
<keyword evidence="1" id="KW-0349">Heme</keyword>
<dbReference type="InterPro" id="IPR012674">
    <property type="entry name" value="Calycin"/>
</dbReference>
<sequence length="208" mass="22720">MLDIDPTLPAELGPLQWLVGDWEGTGHVQFEAAEDDVREHAFGQRVTFAHHGLPYLAYSAYAWLLDDELTPLATESGYWSLARDADDRDHGPGMLPRTAAPRTIDDVEELRSEDGAFEIEALIAHPTGVSELYMGRIAGPRIDLATDAVMRSPGAKAHSASTRMLGLVDGDLLWAWDLAALGRPLATHASARLSRVRRLEAPETSEGQ</sequence>
<proteinExistence type="inferred from homology"/>
<dbReference type="GO" id="GO:0020037">
    <property type="term" value="F:heme binding"/>
    <property type="evidence" value="ECO:0007669"/>
    <property type="project" value="UniProtKB-UniRule"/>
</dbReference>
<comment type="caution">
    <text evidence="1">Lacks conserved residue(s) required for the propagation of feature annotation.</text>
</comment>
<evidence type="ECO:0000259" key="2">
    <source>
        <dbReference type="Pfam" id="PF08768"/>
    </source>
</evidence>
<dbReference type="PANTHER" id="PTHR15854:SF4">
    <property type="entry name" value="PEROXYNITRITE ISOMERASE THAP4"/>
    <property type="match status" value="1"/>
</dbReference>
<protein>
    <recommendedName>
        <fullName evidence="1">Peroxynitrite isomerase</fullName>
        <ecNumber evidence="1">5.99.-.-</ecNumber>
    </recommendedName>
    <alternativeName>
        <fullName evidence="1">Ferric nitrobindin</fullName>
        <shortName evidence="1">Nb(III)</shortName>
    </alternativeName>
</protein>
<evidence type="ECO:0000313" key="4">
    <source>
        <dbReference type="Proteomes" id="UP000198822"/>
    </source>
</evidence>
<keyword evidence="1" id="KW-0413">Isomerase</keyword>
<feature type="domain" description="THAP4-like heme-binding" evidence="2">
    <location>
        <begin position="11"/>
        <end position="195"/>
    </location>
</feature>
<keyword evidence="1" id="KW-0408">Iron</keyword>
<dbReference type="GO" id="GO:0046872">
    <property type="term" value="F:metal ion binding"/>
    <property type="evidence" value="ECO:0007669"/>
    <property type="project" value="UniProtKB-KW"/>
</dbReference>
<comment type="function">
    <text evidence="1">Heme-binding protein able to scavenge peroxynitrite and to protect free L-tyrosine against peroxynitrite-mediated nitration, by acting as a peroxynitrite isomerase that converts peroxynitrite to nitrate. Therefore, this protein likely plays a role in peroxynitrite sensing and in the detoxification of reactive nitrogen and oxygen species (RNS and ROS, respectively). Is able to bind nitric oxide (NO) in vitro, but may act as a sensor of peroxynitrite levels in vivo.</text>
</comment>
<gene>
    <name evidence="3" type="ORF">SAMN04489720_0827</name>
</gene>
<dbReference type="Proteomes" id="UP000198822">
    <property type="component" value="Chromosome I"/>
</dbReference>
<keyword evidence="4" id="KW-1185">Reference proteome</keyword>
<keyword evidence="1" id="KW-0479">Metal-binding</keyword>
<evidence type="ECO:0000313" key="3">
    <source>
        <dbReference type="EMBL" id="SDH30350.1"/>
    </source>
</evidence>
<dbReference type="InterPro" id="IPR014878">
    <property type="entry name" value="THAP4-like_heme-bd"/>
</dbReference>
<dbReference type="PANTHER" id="PTHR15854">
    <property type="entry name" value="THAP4 PROTEIN"/>
    <property type="match status" value="1"/>
</dbReference>
<name>A0A1G8BCN0_9MICO</name>
<comment type="cofactor">
    <cofactor evidence="1">
        <name>heme b</name>
        <dbReference type="ChEBI" id="CHEBI:60344"/>
    </cofactor>
    <text evidence="1">Binds 1 heme b group per subunit, that coordinates a highly solvent-exposed Fe(III) atom.</text>
</comment>
<dbReference type="InterPro" id="IPR045165">
    <property type="entry name" value="Nitrobindin"/>
</dbReference>
<dbReference type="CDD" id="cd07828">
    <property type="entry name" value="lipocalin_heme-bd-THAP4-like"/>
    <property type="match status" value="1"/>
</dbReference>
<reference evidence="4" key="1">
    <citation type="submission" date="2016-10" db="EMBL/GenBank/DDBJ databases">
        <authorList>
            <person name="Varghese N."/>
            <person name="Submissions S."/>
        </authorList>
    </citation>
    <scope>NUCLEOTIDE SEQUENCE [LARGE SCALE GENOMIC DNA]</scope>
    <source>
        <strain evidence="4">DSM 22002</strain>
    </source>
</reference>
<feature type="binding site" description="axial binding residue" evidence="1">
    <location>
        <position position="188"/>
    </location>
    <ligand>
        <name>heme b</name>
        <dbReference type="ChEBI" id="CHEBI:60344"/>
    </ligand>
    <ligandPart>
        <name>Fe</name>
        <dbReference type="ChEBI" id="CHEBI:18248"/>
    </ligandPart>
</feature>
<comment type="similarity">
    <text evidence="1">Belongs to the nitrobindin family.</text>
</comment>
<dbReference type="SUPFAM" id="SSF50814">
    <property type="entry name" value="Lipocalins"/>
    <property type="match status" value="1"/>
</dbReference>
<dbReference type="Gene3D" id="2.40.128.20">
    <property type="match status" value="1"/>
</dbReference>